<proteinExistence type="predicted"/>
<keyword evidence="3" id="KW-0732">Signal</keyword>
<evidence type="ECO:0000256" key="1">
    <source>
        <dbReference type="SAM" id="MobiDB-lite"/>
    </source>
</evidence>
<accession>A0A8J9YAN5</accession>
<evidence type="ECO:0008006" key="6">
    <source>
        <dbReference type="Google" id="ProtNLM"/>
    </source>
</evidence>
<dbReference type="EMBL" id="OV170234">
    <property type="protein sequence ID" value="CAH0719415.1"/>
    <property type="molecule type" value="Genomic_DNA"/>
</dbReference>
<feature type="region of interest" description="Disordered" evidence="1">
    <location>
        <begin position="97"/>
        <end position="133"/>
    </location>
</feature>
<feature type="signal peptide" evidence="3">
    <location>
        <begin position="1"/>
        <end position="23"/>
    </location>
</feature>
<dbReference type="AlphaFoldDB" id="A0A8J9YAN5"/>
<evidence type="ECO:0000256" key="3">
    <source>
        <dbReference type="SAM" id="SignalP"/>
    </source>
</evidence>
<organism evidence="4 5">
    <name type="scientific">Brenthis ino</name>
    <name type="common">lesser marbled fritillary</name>
    <dbReference type="NCBI Taxonomy" id="405034"/>
    <lineage>
        <taxon>Eukaryota</taxon>
        <taxon>Metazoa</taxon>
        <taxon>Ecdysozoa</taxon>
        <taxon>Arthropoda</taxon>
        <taxon>Hexapoda</taxon>
        <taxon>Insecta</taxon>
        <taxon>Pterygota</taxon>
        <taxon>Neoptera</taxon>
        <taxon>Endopterygota</taxon>
        <taxon>Lepidoptera</taxon>
        <taxon>Glossata</taxon>
        <taxon>Ditrysia</taxon>
        <taxon>Papilionoidea</taxon>
        <taxon>Nymphalidae</taxon>
        <taxon>Heliconiinae</taxon>
        <taxon>Argynnini</taxon>
        <taxon>Brenthis</taxon>
    </lineage>
</organism>
<evidence type="ECO:0000313" key="5">
    <source>
        <dbReference type="Proteomes" id="UP000838878"/>
    </source>
</evidence>
<dbReference type="OrthoDB" id="7377188at2759"/>
<keyword evidence="2" id="KW-0812">Transmembrane</keyword>
<feature type="compositionally biased region" description="Basic and acidic residues" evidence="1">
    <location>
        <begin position="98"/>
        <end position="109"/>
    </location>
</feature>
<keyword evidence="2" id="KW-0472">Membrane</keyword>
<feature type="chain" id="PRO_5035449068" description="Vitelline membrane associated protein P30" evidence="3">
    <location>
        <begin position="24"/>
        <end position="283"/>
    </location>
</feature>
<name>A0A8J9YAN5_9NEOP</name>
<evidence type="ECO:0000256" key="2">
    <source>
        <dbReference type="SAM" id="Phobius"/>
    </source>
</evidence>
<evidence type="ECO:0000313" key="4">
    <source>
        <dbReference type="EMBL" id="CAH0719415.1"/>
    </source>
</evidence>
<sequence>MVMCSTLRVLVMYCYWCIFSIMGDPVKYYSPLEYRSVPGDMRTDTLSSPNSNIFPHSNHVSRQQIMHTGAMQSQPVPTAEKVQSKNSDFSFNEFLRSMTRESPEEENQKLRAKSLTDSSLKEHNSLSNLDGYPRQNYDSWTPQPFHESPSIYETPTSIEHQTSKTLPKFNFLEPVTGRMSSKMNGLMGLVLTLLGSGSDNLVMKGFKEVIIDGILKPLMLAKGGLKVLISKMTIPLISLLLINVEVLITIWWLWDDCPQPQPLQPSYQSPSNYKYNAYNTTYR</sequence>
<gene>
    <name evidence="4" type="ORF">BINO364_LOCUS5757</name>
</gene>
<feature type="transmembrane region" description="Helical" evidence="2">
    <location>
        <begin position="232"/>
        <end position="254"/>
    </location>
</feature>
<keyword evidence="2" id="KW-1133">Transmembrane helix</keyword>
<dbReference type="Proteomes" id="UP000838878">
    <property type="component" value="Chromosome 14"/>
</dbReference>
<feature type="non-terminal residue" evidence="4">
    <location>
        <position position="283"/>
    </location>
</feature>
<reference evidence="4" key="1">
    <citation type="submission" date="2021-12" db="EMBL/GenBank/DDBJ databases">
        <authorList>
            <person name="Martin H S."/>
        </authorList>
    </citation>
    <scope>NUCLEOTIDE SEQUENCE</scope>
</reference>
<protein>
    <recommendedName>
        <fullName evidence="6">Vitelline membrane associated protein P30</fullName>
    </recommendedName>
</protein>
<keyword evidence="5" id="KW-1185">Reference proteome</keyword>